<dbReference type="GO" id="GO:0022857">
    <property type="term" value="F:transmembrane transporter activity"/>
    <property type="evidence" value="ECO:0007669"/>
    <property type="project" value="InterPro"/>
</dbReference>
<feature type="transmembrane region" description="Helical" evidence="4">
    <location>
        <begin position="66"/>
        <end position="83"/>
    </location>
</feature>
<dbReference type="AlphaFoldDB" id="A0A453DHH5"/>
<sequence length="170" mass="19001">RLFLCDRSMDETQHILAIVFEVLTTRVMGNTSPYAVSFLLRFIYGVMQILTKAAFNQGTSTYVLNFYRHVIATMFLLPIAFAIERKTAPQLSHKVCLKLFVHALYGMSASLNISCVGQLCFSSTKSPASFNFLYGSFVGVCVLMINALLPNDRTFLSFPCGNQNLNMLSN</sequence>
<feature type="transmembrane region" description="Helical" evidence="4">
    <location>
        <begin position="95"/>
        <end position="119"/>
    </location>
</feature>
<name>A0A453DHH5_AEGTS</name>
<evidence type="ECO:0000256" key="3">
    <source>
        <dbReference type="ARBA" id="ARBA00023136"/>
    </source>
</evidence>
<dbReference type="PANTHER" id="PTHR31218">
    <property type="entry name" value="WAT1-RELATED PROTEIN"/>
    <property type="match status" value="1"/>
</dbReference>
<evidence type="ECO:0008006" key="7">
    <source>
        <dbReference type="Google" id="ProtNLM"/>
    </source>
</evidence>
<proteinExistence type="predicted"/>
<dbReference type="Proteomes" id="UP000015105">
    <property type="component" value="Chromosome 2D"/>
</dbReference>
<dbReference type="EnsemblPlants" id="AET2Gv21242700.10">
    <property type="protein sequence ID" value="AET2Gv21242700.10"/>
    <property type="gene ID" value="AET2Gv21242700"/>
</dbReference>
<evidence type="ECO:0000256" key="2">
    <source>
        <dbReference type="ARBA" id="ARBA00022989"/>
    </source>
</evidence>
<evidence type="ECO:0000313" key="5">
    <source>
        <dbReference type="EnsemblPlants" id="AET2Gv21242700.10"/>
    </source>
</evidence>
<dbReference type="Gramene" id="AET2Gv21242700.10">
    <property type="protein sequence ID" value="AET2Gv21242700.10"/>
    <property type="gene ID" value="AET2Gv21242700"/>
</dbReference>
<reference evidence="5" key="5">
    <citation type="journal article" date="2021" name="G3 (Bethesda)">
        <title>Aegilops tauschii genome assembly Aet v5.0 features greater sequence contiguity and improved annotation.</title>
        <authorList>
            <person name="Wang L."/>
            <person name="Zhu T."/>
            <person name="Rodriguez J.C."/>
            <person name="Deal K.R."/>
            <person name="Dubcovsky J."/>
            <person name="McGuire P.E."/>
            <person name="Lux T."/>
            <person name="Spannagl M."/>
            <person name="Mayer K.F.X."/>
            <person name="Baldrich P."/>
            <person name="Meyers B.C."/>
            <person name="Huo N."/>
            <person name="Gu Y.Q."/>
            <person name="Zhou H."/>
            <person name="Devos K.M."/>
            <person name="Bennetzen J.L."/>
            <person name="Unver T."/>
            <person name="Budak H."/>
            <person name="Gulick P.J."/>
            <person name="Galiba G."/>
            <person name="Kalapos B."/>
            <person name="Nelson D.R."/>
            <person name="Li P."/>
            <person name="You F.M."/>
            <person name="Luo M.C."/>
            <person name="Dvorak J."/>
        </authorList>
    </citation>
    <scope>NUCLEOTIDE SEQUENCE [LARGE SCALE GENOMIC DNA]</scope>
    <source>
        <strain evidence="5">cv. AL8/78</strain>
    </source>
</reference>
<organism evidence="5 6">
    <name type="scientific">Aegilops tauschii subsp. strangulata</name>
    <name type="common">Goatgrass</name>
    <dbReference type="NCBI Taxonomy" id="200361"/>
    <lineage>
        <taxon>Eukaryota</taxon>
        <taxon>Viridiplantae</taxon>
        <taxon>Streptophyta</taxon>
        <taxon>Embryophyta</taxon>
        <taxon>Tracheophyta</taxon>
        <taxon>Spermatophyta</taxon>
        <taxon>Magnoliopsida</taxon>
        <taxon>Liliopsida</taxon>
        <taxon>Poales</taxon>
        <taxon>Poaceae</taxon>
        <taxon>BOP clade</taxon>
        <taxon>Pooideae</taxon>
        <taxon>Triticodae</taxon>
        <taxon>Triticeae</taxon>
        <taxon>Triticinae</taxon>
        <taxon>Aegilops</taxon>
    </lineage>
</organism>
<evidence type="ECO:0000256" key="4">
    <source>
        <dbReference type="SAM" id="Phobius"/>
    </source>
</evidence>
<keyword evidence="1 4" id="KW-0812">Transmembrane</keyword>
<reference evidence="5" key="4">
    <citation type="submission" date="2019-03" db="UniProtKB">
        <authorList>
            <consortium name="EnsemblPlants"/>
        </authorList>
    </citation>
    <scope>IDENTIFICATION</scope>
</reference>
<reference evidence="6" key="2">
    <citation type="journal article" date="2017" name="Nat. Plants">
        <title>The Aegilops tauschii genome reveals multiple impacts of transposons.</title>
        <authorList>
            <person name="Zhao G."/>
            <person name="Zou C."/>
            <person name="Li K."/>
            <person name="Wang K."/>
            <person name="Li T."/>
            <person name="Gao L."/>
            <person name="Zhang X."/>
            <person name="Wang H."/>
            <person name="Yang Z."/>
            <person name="Liu X."/>
            <person name="Jiang W."/>
            <person name="Mao L."/>
            <person name="Kong X."/>
            <person name="Jiao Y."/>
            <person name="Jia J."/>
        </authorList>
    </citation>
    <scope>NUCLEOTIDE SEQUENCE [LARGE SCALE GENOMIC DNA]</scope>
    <source>
        <strain evidence="6">cv. AL8/78</strain>
    </source>
</reference>
<accession>A0A453DHH5</accession>
<evidence type="ECO:0000313" key="6">
    <source>
        <dbReference type="Proteomes" id="UP000015105"/>
    </source>
</evidence>
<keyword evidence="3 4" id="KW-0472">Membrane</keyword>
<keyword evidence="6" id="KW-1185">Reference proteome</keyword>
<reference evidence="6" key="1">
    <citation type="journal article" date="2014" name="Science">
        <title>Ancient hybridizations among the ancestral genomes of bread wheat.</title>
        <authorList>
            <consortium name="International Wheat Genome Sequencing Consortium,"/>
            <person name="Marcussen T."/>
            <person name="Sandve S.R."/>
            <person name="Heier L."/>
            <person name="Spannagl M."/>
            <person name="Pfeifer M."/>
            <person name="Jakobsen K.S."/>
            <person name="Wulff B.B."/>
            <person name="Steuernagel B."/>
            <person name="Mayer K.F."/>
            <person name="Olsen O.A."/>
        </authorList>
    </citation>
    <scope>NUCLEOTIDE SEQUENCE [LARGE SCALE GENOMIC DNA]</scope>
    <source>
        <strain evidence="6">cv. AL8/78</strain>
    </source>
</reference>
<dbReference type="GO" id="GO:0016020">
    <property type="term" value="C:membrane"/>
    <property type="evidence" value="ECO:0007669"/>
    <property type="project" value="InterPro"/>
</dbReference>
<keyword evidence="2 4" id="KW-1133">Transmembrane helix</keyword>
<protein>
    <recommendedName>
        <fullName evidence="7">WAT1-related protein</fullName>
    </recommendedName>
</protein>
<evidence type="ECO:0000256" key="1">
    <source>
        <dbReference type="ARBA" id="ARBA00022692"/>
    </source>
</evidence>
<dbReference type="InterPro" id="IPR030184">
    <property type="entry name" value="WAT1-related"/>
</dbReference>
<feature type="transmembrane region" description="Helical" evidence="4">
    <location>
        <begin position="131"/>
        <end position="149"/>
    </location>
</feature>
<reference evidence="5" key="3">
    <citation type="journal article" date="2017" name="Nature">
        <title>Genome sequence of the progenitor of the wheat D genome Aegilops tauschii.</title>
        <authorList>
            <person name="Luo M.C."/>
            <person name="Gu Y.Q."/>
            <person name="Puiu D."/>
            <person name="Wang H."/>
            <person name="Twardziok S.O."/>
            <person name="Deal K.R."/>
            <person name="Huo N."/>
            <person name="Zhu T."/>
            <person name="Wang L."/>
            <person name="Wang Y."/>
            <person name="McGuire P.E."/>
            <person name="Liu S."/>
            <person name="Long H."/>
            <person name="Ramasamy R.K."/>
            <person name="Rodriguez J.C."/>
            <person name="Van S.L."/>
            <person name="Yuan L."/>
            <person name="Wang Z."/>
            <person name="Xia Z."/>
            <person name="Xiao L."/>
            <person name="Anderson O.D."/>
            <person name="Ouyang S."/>
            <person name="Liang Y."/>
            <person name="Zimin A.V."/>
            <person name="Pertea G."/>
            <person name="Qi P."/>
            <person name="Bennetzen J.L."/>
            <person name="Dai X."/>
            <person name="Dawson M.W."/>
            <person name="Muller H.G."/>
            <person name="Kugler K."/>
            <person name="Rivarola-Duarte L."/>
            <person name="Spannagl M."/>
            <person name="Mayer K.F.X."/>
            <person name="Lu F.H."/>
            <person name="Bevan M.W."/>
            <person name="Leroy P."/>
            <person name="Li P."/>
            <person name="You F.M."/>
            <person name="Sun Q."/>
            <person name="Liu Z."/>
            <person name="Lyons E."/>
            <person name="Wicker T."/>
            <person name="Salzberg S.L."/>
            <person name="Devos K.M."/>
            <person name="Dvorak J."/>
        </authorList>
    </citation>
    <scope>NUCLEOTIDE SEQUENCE [LARGE SCALE GENOMIC DNA]</scope>
    <source>
        <strain evidence="5">cv. AL8/78</strain>
    </source>
</reference>